<evidence type="ECO:0000313" key="4">
    <source>
        <dbReference type="Proteomes" id="UP000184144"/>
    </source>
</evidence>
<dbReference type="PROSITE" id="PS51257">
    <property type="entry name" value="PROKAR_LIPOPROTEIN"/>
    <property type="match status" value="1"/>
</dbReference>
<dbReference type="Proteomes" id="UP000184144">
    <property type="component" value="Unassembled WGS sequence"/>
</dbReference>
<organism evidence="3 4">
    <name type="scientific">Litoreibacter ascidiaceicola</name>
    <dbReference type="NCBI Taxonomy" id="1486859"/>
    <lineage>
        <taxon>Bacteria</taxon>
        <taxon>Pseudomonadati</taxon>
        <taxon>Pseudomonadota</taxon>
        <taxon>Alphaproteobacteria</taxon>
        <taxon>Rhodobacterales</taxon>
        <taxon>Roseobacteraceae</taxon>
        <taxon>Litoreibacter</taxon>
    </lineage>
</organism>
<keyword evidence="2" id="KW-0732">Signal</keyword>
<accession>A0A1M5BN24</accession>
<name>A0A1M5BN24_9RHOB</name>
<evidence type="ECO:0000256" key="2">
    <source>
        <dbReference type="SAM" id="SignalP"/>
    </source>
</evidence>
<keyword evidence="4" id="KW-1185">Reference proteome</keyword>
<protein>
    <recommendedName>
        <fullName evidence="5">Lipoprotein</fullName>
    </recommendedName>
</protein>
<evidence type="ECO:0000313" key="3">
    <source>
        <dbReference type="EMBL" id="SHF43805.1"/>
    </source>
</evidence>
<dbReference type="AlphaFoldDB" id="A0A1M5BN24"/>
<evidence type="ECO:0000256" key="1">
    <source>
        <dbReference type="SAM" id="MobiDB-lite"/>
    </source>
</evidence>
<feature type="region of interest" description="Disordered" evidence="1">
    <location>
        <begin position="30"/>
        <end position="51"/>
    </location>
</feature>
<gene>
    <name evidence="3" type="ORF">SAMN05444273_10653</name>
</gene>
<reference evidence="4" key="1">
    <citation type="submission" date="2016-11" db="EMBL/GenBank/DDBJ databases">
        <authorList>
            <person name="Varghese N."/>
            <person name="Submissions S."/>
        </authorList>
    </citation>
    <scope>NUCLEOTIDE SEQUENCE [LARGE SCALE GENOMIC DNA]</scope>
    <source>
        <strain evidence="4">DSM 100566</strain>
    </source>
</reference>
<proteinExistence type="predicted"/>
<evidence type="ECO:0008006" key="5">
    <source>
        <dbReference type="Google" id="ProtNLM"/>
    </source>
</evidence>
<feature type="signal peptide" evidence="2">
    <location>
        <begin position="1"/>
        <end position="17"/>
    </location>
</feature>
<sequence>MKTLIMLALLGTVLAIAGCTEPGHYPVSNQECGPEDPVKDMDVNDCGSPLV</sequence>
<dbReference type="EMBL" id="FQUV01000006">
    <property type="protein sequence ID" value="SHF43805.1"/>
    <property type="molecule type" value="Genomic_DNA"/>
</dbReference>
<feature type="chain" id="PRO_5013110079" description="Lipoprotein" evidence="2">
    <location>
        <begin position="18"/>
        <end position="51"/>
    </location>
</feature>